<dbReference type="EMBL" id="BMKS01000018">
    <property type="protein sequence ID" value="GGG48425.1"/>
    <property type="molecule type" value="Genomic_DNA"/>
</dbReference>
<dbReference type="RefSeq" id="WP_188903452.1">
    <property type="nucleotide sequence ID" value="NZ_BMKS01000018.1"/>
</dbReference>
<sequence length="458" mass="49550">MTAEVRVLSATGMLGSGFLESSLERGVALAPHVIAADAGSTDGGPAYLGSGTPFFSREATARDLRLMLRARARLGVPMIVGSCGFGGGDAGVDWTRDIVLAIAREEGMRFRLALIRSEQDRDYLKRRLREGRILPLHPAPPLDEGVIERSAHIVGAMGHEPIVAALEAGAEVVLAGRATDTSLFAAVPLMRGAGAGPAWHAAKTLECGTAAVVQRKRPDCLFAWVREDHFDVAPCDPEMRCTPQSVASHTLYENADPFLVTEPSGVIDTTEAAYEALDARSVRVRGSRFRPSGQVTIKLEGAELAGYQSVIVAGVREPYILRQLDAWLGGMQARFAERAREAFGFGPGPGGYDLRIRVYGRDGVMGRLEPRAGELGHEVCLLITVTAARQETARAVAKSFAHFALHYPIPEWGGLISGLAFPFTPAEMDRGPVYRFTLHHVVRPDDPLEMFRTEMLEV</sequence>
<name>A0A8J2ZEG8_9PROT</name>
<comment type="caution">
    <text evidence="2">The sequence shown here is derived from an EMBL/GenBank/DDBJ whole genome shotgun (WGS) entry which is preliminary data.</text>
</comment>
<protein>
    <recommendedName>
        <fullName evidence="1">Acyclic terpene utilisation N-terminal domain-containing protein</fullName>
    </recommendedName>
</protein>
<feature type="domain" description="Acyclic terpene utilisation N-terminal" evidence="1">
    <location>
        <begin position="240"/>
        <end position="406"/>
    </location>
</feature>
<evidence type="ECO:0000313" key="3">
    <source>
        <dbReference type="Proteomes" id="UP000597507"/>
    </source>
</evidence>
<feature type="domain" description="Acyclic terpene utilisation N-terminal" evidence="1">
    <location>
        <begin position="92"/>
        <end position="187"/>
    </location>
</feature>
<evidence type="ECO:0000313" key="2">
    <source>
        <dbReference type="EMBL" id="GGG48425.1"/>
    </source>
</evidence>
<keyword evidence="3" id="KW-1185">Reference proteome</keyword>
<dbReference type="AlphaFoldDB" id="A0A8J2ZEG8"/>
<reference evidence="2 3" key="1">
    <citation type="journal article" date="2014" name="Int. J. Syst. Evol. Microbiol.">
        <title>Complete genome sequence of Corynebacterium casei LMG S-19264T (=DSM 44701T), isolated from a smear-ripened cheese.</title>
        <authorList>
            <consortium name="US DOE Joint Genome Institute (JGI-PGF)"/>
            <person name="Walter F."/>
            <person name="Albersmeier A."/>
            <person name="Kalinowski J."/>
            <person name="Ruckert C."/>
        </authorList>
    </citation>
    <scope>NUCLEOTIDE SEQUENCE [LARGE SCALE GENOMIC DNA]</scope>
    <source>
        <strain evidence="2 3">CGMCC 1.16330</strain>
    </source>
</reference>
<dbReference type="Pfam" id="PF07287">
    <property type="entry name" value="AtuA"/>
    <property type="match status" value="2"/>
</dbReference>
<dbReference type="Proteomes" id="UP000597507">
    <property type="component" value="Unassembled WGS sequence"/>
</dbReference>
<organism evidence="2 3">
    <name type="scientific">Caldovatus sediminis</name>
    <dbReference type="NCBI Taxonomy" id="2041189"/>
    <lineage>
        <taxon>Bacteria</taxon>
        <taxon>Pseudomonadati</taxon>
        <taxon>Pseudomonadota</taxon>
        <taxon>Alphaproteobacteria</taxon>
        <taxon>Acetobacterales</taxon>
        <taxon>Roseomonadaceae</taxon>
        <taxon>Caldovatus</taxon>
    </lineage>
</organism>
<evidence type="ECO:0000259" key="1">
    <source>
        <dbReference type="Pfam" id="PF07287"/>
    </source>
</evidence>
<accession>A0A8J2ZEG8</accession>
<dbReference type="InterPro" id="IPR010839">
    <property type="entry name" value="AtuA_N"/>
</dbReference>
<proteinExistence type="predicted"/>
<gene>
    <name evidence="2" type="ORF">GCM10010964_39740</name>
</gene>